<dbReference type="InterPro" id="IPR039536">
    <property type="entry name" value="TetR_C_Proteobacteria"/>
</dbReference>
<keyword evidence="6" id="KW-1185">Reference proteome</keyword>
<dbReference type="PROSITE" id="PS50977">
    <property type="entry name" value="HTH_TETR_2"/>
    <property type="match status" value="1"/>
</dbReference>
<feature type="domain" description="HTH tetR-type" evidence="4">
    <location>
        <begin position="39"/>
        <end position="99"/>
    </location>
</feature>
<dbReference type="PANTHER" id="PTHR30055:SF146">
    <property type="entry name" value="HTH-TYPE TRANSCRIPTIONAL DUAL REGULATOR CECR"/>
    <property type="match status" value="1"/>
</dbReference>
<dbReference type="EMBL" id="JAAFYZ010000128">
    <property type="protein sequence ID" value="MBS2551147.1"/>
    <property type="molecule type" value="Genomic_DNA"/>
</dbReference>
<feature type="region of interest" description="Disordered" evidence="3">
    <location>
        <begin position="1"/>
        <end position="41"/>
    </location>
</feature>
<reference evidence="5 6" key="1">
    <citation type="submission" date="2020-02" db="EMBL/GenBank/DDBJ databases">
        <title>Acidophilic actinobacteria isolated from forest soil.</title>
        <authorList>
            <person name="Golinska P."/>
        </authorList>
    </citation>
    <scope>NUCLEOTIDE SEQUENCE [LARGE SCALE GENOMIC DNA]</scope>
    <source>
        <strain evidence="5 6">NL8</strain>
    </source>
</reference>
<dbReference type="PRINTS" id="PR00455">
    <property type="entry name" value="HTHTETR"/>
</dbReference>
<evidence type="ECO:0000256" key="3">
    <source>
        <dbReference type="SAM" id="MobiDB-lite"/>
    </source>
</evidence>
<evidence type="ECO:0000313" key="6">
    <source>
        <dbReference type="Proteomes" id="UP000730482"/>
    </source>
</evidence>
<dbReference type="SUPFAM" id="SSF46689">
    <property type="entry name" value="Homeodomain-like"/>
    <property type="match status" value="1"/>
</dbReference>
<dbReference type="RefSeq" id="WP_212015243.1">
    <property type="nucleotide sequence ID" value="NZ_JAAFYZ010000128.1"/>
</dbReference>
<dbReference type="InterPro" id="IPR009057">
    <property type="entry name" value="Homeodomain-like_sf"/>
</dbReference>
<feature type="DNA-binding region" description="H-T-H motif" evidence="2">
    <location>
        <begin position="62"/>
        <end position="81"/>
    </location>
</feature>
<dbReference type="Pfam" id="PF14246">
    <property type="entry name" value="TetR_C_7"/>
    <property type="match status" value="1"/>
</dbReference>
<evidence type="ECO:0000259" key="4">
    <source>
        <dbReference type="PROSITE" id="PS50977"/>
    </source>
</evidence>
<name>A0ABS5KYS5_9ACTN</name>
<dbReference type="InterPro" id="IPR050109">
    <property type="entry name" value="HTH-type_TetR-like_transc_reg"/>
</dbReference>
<sequence length="237" mass="25042">MAAPAASGSEPADGPDSAAASEPASAAAPRQPGRDRRSAAKHAAILDAATAVFLREGYARASVDAIAQEAGVGKQTVYGHFGDKQQLFLAVVEHVHAASPFDPADLIADTGDPLADLTAAATWIVRGVSSPRVAALHRLTIAELTHHPELQRSWRDDERGQKLLTTIAAYLAACDRRNTLSVPDPETVARQFVWLASVEAQVRSLRGVEPLGTQEVEAIAADTAGLIVRAQRPQHTD</sequence>
<dbReference type="SUPFAM" id="SSF48498">
    <property type="entry name" value="Tetracyclin repressor-like, C-terminal domain"/>
    <property type="match status" value="1"/>
</dbReference>
<evidence type="ECO:0000256" key="2">
    <source>
        <dbReference type="PROSITE-ProRule" id="PRU00335"/>
    </source>
</evidence>
<dbReference type="Proteomes" id="UP000730482">
    <property type="component" value="Unassembled WGS sequence"/>
</dbReference>
<protein>
    <submittedName>
        <fullName evidence="5">TetR/AcrR family transcriptional regulator</fullName>
    </submittedName>
</protein>
<accession>A0ABS5KYS5</accession>
<proteinExistence type="predicted"/>
<organism evidence="5 6">
    <name type="scientific">Catenulispora pinistramenti</name>
    <dbReference type="NCBI Taxonomy" id="2705254"/>
    <lineage>
        <taxon>Bacteria</taxon>
        <taxon>Bacillati</taxon>
        <taxon>Actinomycetota</taxon>
        <taxon>Actinomycetes</taxon>
        <taxon>Catenulisporales</taxon>
        <taxon>Catenulisporaceae</taxon>
        <taxon>Catenulispora</taxon>
    </lineage>
</organism>
<dbReference type="Pfam" id="PF00440">
    <property type="entry name" value="TetR_N"/>
    <property type="match status" value="1"/>
</dbReference>
<evidence type="ECO:0000256" key="1">
    <source>
        <dbReference type="ARBA" id="ARBA00023125"/>
    </source>
</evidence>
<dbReference type="Gene3D" id="1.10.357.10">
    <property type="entry name" value="Tetracycline Repressor, domain 2"/>
    <property type="match status" value="1"/>
</dbReference>
<comment type="caution">
    <text evidence="5">The sequence shown here is derived from an EMBL/GenBank/DDBJ whole genome shotgun (WGS) entry which is preliminary data.</text>
</comment>
<dbReference type="InterPro" id="IPR036271">
    <property type="entry name" value="Tet_transcr_reg_TetR-rel_C_sf"/>
</dbReference>
<dbReference type="InterPro" id="IPR001647">
    <property type="entry name" value="HTH_TetR"/>
</dbReference>
<dbReference type="PANTHER" id="PTHR30055">
    <property type="entry name" value="HTH-TYPE TRANSCRIPTIONAL REGULATOR RUTR"/>
    <property type="match status" value="1"/>
</dbReference>
<gene>
    <name evidence="5" type="ORF">KGQ19_30190</name>
</gene>
<feature type="compositionally biased region" description="Low complexity" evidence="3">
    <location>
        <begin position="9"/>
        <end position="29"/>
    </location>
</feature>
<evidence type="ECO:0000313" key="5">
    <source>
        <dbReference type="EMBL" id="MBS2551147.1"/>
    </source>
</evidence>
<keyword evidence="1 2" id="KW-0238">DNA-binding</keyword>